<sequence>MNVDVIENILPQIDDIGIIIVPLTIVRKCDTCQELFVQALGAPGHWWDEFLSNEPGLSSAGYFGCEELTDEDGDSLAHVSWLRSSIKDAKNIGEGYKWETIEIFTHWSTRRKRSIVAIFSENATLSDQFAHELSQNVKASNDPFWVYPRIFGVISRLQSRACHEIQQSKELLVSPGRYVPHEMTLYNLWRNATVIAETIEINLCSLSSILAQHGRFVPEPEDRITASRQRLMLRKLRSERSEVHQPRQQLGAEHTSRQVQDRLLYFQQVFRGYGATMASIKELLRFVTRGPAP</sequence>
<dbReference type="HOGENOM" id="CLU_950299_0_0_1"/>
<dbReference type="InParanoid" id="W3XJ26"/>
<organism evidence="1 2">
    <name type="scientific">Pestalotiopsis fici (strain W106-1 / CGMCC3.15140)</name>
    <dbReference type="NCBI Taxonomy" id="1229662"/>
    <lineage>
        <taxon>Eukaryota</taxon>
        <taxon>Fungi</taxon>
        <taxon>Dikarya</taxon>
        <taxon>Ascomycota</taxon>
        <taxon>Pezizomycotina</taxon>
        <taxon>Sordariomycetes</taxon>
        <taxon>Xylariomycetidae</taxon>
        <taxon>Amphisphaeriales</taxon>
        <taxon>Sporocadaceae</taxon>
        <taxon>Pestalotiopsis</taxon>
    </lineage>
</organism>
<dbReference type="GeneID" id="19269106"/>
<keyword evidence="2" id="KW-1185">Reference proteome</keyword>
<dbReference type="Proteomes" id="UP000030651">
    <property type="component" value="Unassembled WGS sequence"/>
</dbReference>
<gene>
    <name evidence="1" type="ORF">PFICI_04093</name>
</gene>
<dbReference type="EMBL" id="KI912110">
    <property type="protein sequence ID" value="ETS86068.1"/>
    <property type="molecule type" value="Genomic_DNA"/>
</dbReference>
<name>W3XJ26_PESFW</name>
<evidence type="ECO:0000313" key="2">
    <source>
        <dbReference type="Proteomes" id="UP000030651"/>
    </source>
</evidence>
<proteinExistence type="predicted"/>
<dbReference type="AlphaFoldDB" id="W3XJ26"/>
<protein>
    <submittedName>
        <fullName evidence="1">Uncharacterized protein</fullName>
    </submittedName>
</protein>
<evidence type="ECO:0000313" key="1">
    <source>
        <dbReference type="EMBL" id="ETS86068.1"/>
    </source>
</evidence>
<accession>W3XJ26</accession>
<dbReference type="RefSeq" id="XP_007830865.1">
    <property type="nucleotide sequence ID" value="XM_007832674.1"/>
</dbReference>
<reference evidence="2" key="1">
    <citation type="journal article" date="2015" name="BMC Genomics">
        <title>Genomic and transcriptomic analysis of the endophytic fungus Pestalotiopsis fici reveals its lifestyle and high potential for synthesis of natural products.</title>
        <authorList>
            <person name="Wang X."/>
            <person name="Zhang X."/>
            <person name="Liu L."/>
            <person name="Xiang M."/>
            <person name="Wang W."/>
            <person name="Sun X."/>
            <person name="Che Y."/>
            <person name="Guo L."/>
            <person name="Liu G."/>
            <person name="Guo L."/>
            <person name="Wang C."/>
            <person name="Yin W.B."/>
            <person name="Stadler M."/>
            <person name="Zhang X."/>
            <person name="Liu X."/>
        </authorList>
    </citation>
    <scope>NUCLEOTIDE SEQUENCE [LARGE SCALE GENOMIC DNA]</scope>
    <source>
        <strain evidence="2">W106-1 / CGMCC3.15140</strain>
    </source>
</reference>
<dbReference type="KEGG" id="pfy:PFICI_04093"/>